<keyword evidence="1" id="KW-0479">Metal-binding</keyword>
<reference evidence="7 8" key="1">
    <citation type="submission" date="2021-08" db="EMBL/GenBank/DDBJ databases">
        <title>WGS assembly of Ceratopteris richardii.</title>
        <authorList>
            <person name="Marchant D.B."/>
            <person name="Chen G."/>
            <person name="Jenkins J."/>
            <person name="Shu S."/>
            <person name="Leebens-Mack J."/>
            <person name="Grimwood J."/>
            <person name="Schmutz J."/>
            <person name="Soltis P."/>
            <person name="Soltis D."/>
            <person name="Chen Z.-H."/>
        </authorList>
    </citation>
    <scope>NUCLEOTIDE SEQUENCE [LARGE SCALE GENOMIC DNA]</scope>
    <source>
        <strain evidence="7">Whitten #5841</strain>
        <tissue evidence="7">Leaf</tissue>
    </source>
</reference>
<dbReference type="GO" id="GO:0008270">
    <property type="term" value="F:zinc ion binding"/>
    <property type="evidence" value="ECO:0007669"/>
    <property type="project" value="UniProtKB-KW"/>
</dbReference>
<evidence type="ECO:0000256" key="2">
    <source>
        <dbReference type="ARBA" id="ARBA00022771"/>
    </source>
</evidence>
<dbReference type="GO" id="GO:0006511">
    <property type="term" value="P:ubiquitin-dependent protein catabolic process"/>
    <property type="evidence" value="ECO:0007669"/>
    <property type="project" value="TreeGrafter"/>
</dbReference>
<feature type="compositionally biased region" description="Basic residues" evidence="5">
    <location>
        <begin position="135"/>
        <end position="158"/>
    </location>
</feature>
<feature type="compositionally biased region" description="Basic and acidic residues" evidence="5">
    <location>
        <begin position="63"/>
        <end position="84"/>
    </location>
</feature>
<dbReference type="InterPro" id="IPR001841">
    <property type="entry name" value="Znf_RING"/>
</dbReference>
<dbReference type="GO" id="GO:0005634">
    <property type="term" value="C:nucleus"/>
    <property type="evidence" value="ECO:0007669"/>
    <property type="project" value="TreeGrafter"/>
</dbReference>
<dbReference type="PROSITE" id="PS50089">
    <property type="entry name" value="ZF_RING_2"/>
    <property type="match status" value="1"/>
</dbReference>
<evidence type="ECO:0000256" key="5">
    <source>
        <dbReference type="SAM" id="MobiDB-lite"/>
    </source>
</evidence>
<evidence type="ECO:0000313" key="8">
    <source>
        <dbReference type="Proteomes" id="UP000825935"/>
    </source>
</evidence>
<dbReference type="EMBL" id="CM035432">
    <property type="protein sequence ID" value="KAH7295272.1"/>
    <property type="molecule type" value="Genomic_DNA"/>
</dbReference>
<gene>
    <name evidence="7" type="ORF">KP509_27G040900</name>
</gene>
<dbReference type="AlphaFoldDB" id="A0A8T2RIB2"/>
<dbReference type="Gene3D" id="3.30.40.10">
    <property type="entry name" value="Zinc/RING finger domain, C3HC4 (zinc finger)"/>
    <property type="match status" value="1"/>
</dbReference>
<evidence type="ECO:0000313" key="7">
    <source>
        <dbReference type="EMBL" id="KAH7295273.1"/>
    </source>
</evidence>
<dbReference type="InterPro" id="IPR013083">
    <property type="entry name" value="Znf_RING/FYVE/PHD"/>
</dbReference>
<dbReference type="Pfam" id="PF13639">
    <property type="entry name" value="zf-RING_2"/>
    <property type="match status" value="1"/>
</dbReference>
<dbReference type="CDD" id="cd16454">
    <property type="entry name" value="RING-H2_PA-TM-RING"/>
    <property type="match status" value="1"/>
</dbReference>
<keyword evidence="2 4" id="KW-0863">Zinc-finger</keyword>
<dbReference type="SMART" id="SM00184">
    <property type="entry name" value="RING"/>
    <property type="match status" value="1"/>
</dbReference>
<dbReference type="PANTHER" id="PTHR45931:SF3">
    <property type="entry name" value="RING ZINC FINGER-CONTAINING PROTEIN"/>
    <property type="match status" value="1"/>
</dbReference>
<protein>
    <recommendedName>
        <fullName evidence="6">RING-type domain-containing protein</fullName>
    </recommendedName>
</protein>
<feature type="domain" description="RING-type" evidence="6">
    <location>
        <begin position="327"/>
        <end position="368"/>
    </location>
</feature>
<evidence type="ECO:0000259" key="6">
    <source>
        <dbReference type="PROSITE" id="PS50089"/>
    </source>
</evidence>
<dbReference type="OrthoDB" id="8062037at2759"/>
<dbReference type="InterPro" id="IPR051834">
    <property type="entry name" value="RING_finger_E3_ligase"/>
</dbReference>
<evidence type="ECO:0000256" key="1">
    <source>
        <dbReference type="ARBA" id="ARBA00022723"/>
    </source>
</evidence>
<dbReference type="GO" id="GO:0061630">
    <property type="term" value="F:ubiquitin protein ligase activity"/>
    <property type="evidence" value="ECO:0007669"/>
    <property type="project" value="TreeGrafter"/>
</dbReference>
<name>A0A8T2RIB2_CERRI</name>
<feature type="region of interest" description="Disordered" evidence="5">
    <location>
        <begin position="135"/>
        <end position="195"/>
    </location>
</feature>
<dbReference type="EMBL" id="CM035432">
    <property type="protein sequence ID" value="KAH7295273.1"/>
    <property type="molecule type" value="Genomic_DNA"/>
</dbReference>
<dbReference type="SUPFAM" id="SSF57850">
    <property type="entry name" value="RING/U-box"/>
    <property type="match status" value="1"/>
</dbReference>
<keyword evidence="3" id="KW-0862">Zinc</keyword>
<feature type="region of interest" description="Disordered" evidence="5">
    <location>
        <begin position="63"/>
        <end position="109"/>
    </location>
</feature>
<dbReference type="Proteomes" id="UP000825935">
    <property type="component" value="Chromosome 27"/>
</dbReference>
<accession>A0A8T2RIB2</accession>
<comment type="caution">
    <text evidence="7">The sequence shown here is derived from an EMBL/GenBank/DDBJ whole genome shotgun (WGS) entry which is preliminary data.</text>
</comment>
<proteinExistence type="predicted"/>
<keyword evidence="8" id="KW-1185">Reference proteome</keyword>
<organism evidence="7 8">
    <name type="scientific">Ceratopteris richardii</name>
    <name type="common">Triangle waterfern</name>
    <dbReference type="NCBI Taxonomy" id="49495"/>
    <lineage>
        <taxon>Eukaryota</taxon>
        <taxon>Viridiplantae</taxon>
        <taxon>Streptophyta</taxon>
        <taxon>Embryophyta</taxon>
        <taxon>Tracheophyta</taxon>
        <taxon>Polypodiopsida</taxon>
        <taxon>Polypodiidae</taxon>
        <taxon>Polypodiales</taxon>
        <taxon>Pteridineae</taxon>
        <taxon>Pteridaceae</taxon>
        <taxon>Parkerioideae</taxon>
        <taxon>Ceratopteris</taxon>
    </lineage>
</organism>
<evidence type="ECO:0000256" key="3">
    <source>
        <dbReference type="ARBA" id="ARBA00022833"/>
    </source>
</evidence>
<sequence length="401" mass="46371">MASERDAQSSSHKKLHWAPLRSWNLFPGRDRSRISEESLSSQLPRSSVLQNSSRNCRRLRFRESTHKRFDRTRRGQEQRSREVSSRQGGASAGSEQLLRHPSAPISRRQALSDRTIEALNDFSVMVRRARHNTHSVHHQQHHYHDHHHHHFHYHHFHHQSSSSANEHQDQDSRTSSAIDNDLPIHPNQINGHQRRLLTNGRTSFLSNSRIGANSQIAAIEARDRLDERLRGIRHMRNRAVLGGFFDNLSFHLGNEEDVCIDDEIWELGIQDWLTTWGYDEPQQMDLFSVPKGLSKSAIRSLPKEYFVPQVPQNNSEVEDAILEQNDCSVCLEHFKVGQVLICLPCKHRFHQECLIPWLESHGQCPYCRAKICRGEAHGQSSRNSLAQQENNDDLLAWLTIS</sequence>
<dbReference type="PANTHER" id="PTHR45931">
    <property type="entry name" value="SI:CH211-59O9.10"/>
    <property type="match status" value="1"/>
</dbReference>
<evidence type="ECO:0000256" key="4">
    <source>
        <dbReference type="PROSITE-ProRule" id="PRU00175"/>
    </source>
</evidence>